<accession>A0A0G3ET85</accession>
<dbReference type="OrthoDB" id="9806150at2"/>
<reference evidence="10" key="1">
    <citation type="submission" date="2015-06" db="EMBL/GenBank/DDBJ databases">
        <authorList>
            <person name="Lim Y.L."/>
            <person name="Ee R."/>
            <person name="Yong D."/>
            <person name="How K.Y."/>
            <person name="Yin W.F."/>
            <person name="Chan K.G."/>
        </authorList>
    </citation>
    <scope>NUCLEOTIDE SEQUENCE [LARGE SCALE GENOMIC DNA]</scope>
    <source>
        <strain evidence="10">DSM 25325</strain>
    </source>
</reference>
<dbReference type="PANTHER" id="PTHR11839:SF18">
    <property type="entry name" value="NUDIX HYDROLASE DOMAIN-CONTAINING PROTEIN"/>
    <property type="match status" value="1"/>
</dbReference>
<sequence>MPDIHSHERGLIETRIDGETLFEGNFLTLKRDRVRLPDGKEATREFLEHPGAVMVIPLFDDGQVLMERQFRYPLRQVMCEFPAGKLDADESPLFCAQRELLEETGYSAGRWQRITRIHPVISYSTEFIDIFLARDLSAGQRQLDDGEFLETFTMPATQLLDWVRCGQVSDVKTVIGAFWLEKILDGQWSPEPDAG</sequence>
<evidence type="ECO:0000256" key="7">
    <source>
        <dbReference type="ARBA" id="ARBA00032272"/>
    </source>
</evidence>
<organism evidence="9 10">
    <name type="scientific">Pandoraea thiooxydans</name>
    <dbReference type="NCBI Taxonomy" id="445709"/>
    <lineage>
        <taxon>Bacteria</taxon>
        <taxon>Pseudomonadati</taxon>
        <taxon>Pseudomonadota</taxon>
        <taxon>Betaproteobacteria</taxon>
        <taxon>Burkholderiales</taxon>
        <taxon>Burkholderiaceae</taxon>
        <taxon>Pandoraea</taxon>
    </lineage>
</organism>
<protein>
    <recommendedName>
        <fullName evidence="4">GDP-mannose pyrophosphatase</fullName>
    </recommendedName>
    <alternativeName>
        <fullName evidence="6">GDP-mannose hydrolase</fullName>
    </alternativeName>
    <alternativeName>
        <fullName evidence="7">GDPMK</fullName>
    </alternativeName>
</protein>
<dbReference type="PROSITE" id="PS00893">
    <property type="entry name" value="NUDIX_BOX"/>
    <property type="match status" value="1"/>
</dbReference>
<dbReference type="RefSeq" id="WP_047214391.1">
    <property type="nucleotide sequence ID" value="NZ_CP011568.3"/>
</dbReference>
<evidence type="ECO:0000313" key="10">
    <source>
        <dbReference type="Proteomes" id="UP000036700"/>
    </source>
</evidence>
<keyword evidence="10" id="KW-1185">Reference proteome</keyword>
<dbReference type="GO" id="GO:0019693">
    <property type="term" value="P:ribose phosphate metabolic process"/>
    <property type="evidence" value="ECO:0007669"/>
    <property type="project" value="TreeGrafter"/>
</dbReference>
<evidence type="ECO:0000256" key="4">
    <source>
        <dbReference type="ARBA" id="ARBA00016377"/>
    </source>
</evidence>
<evidence type="ECO:0000256" key="3">
    <source>
        <dbReference type="ARBA" id="ARBA00007275"/>
    </source>
</evidence>
<evidence type="ECO:0000256" key="2">
    <source>
        <dbReference type="ARBA" id="ARBA00001946"/>
    </source>
</evidence>
<dbReference type="InterPro" id="IPR015797">
    <property type="entry name" value="NUDIX_hydrolase-like_dom_sf"/>
</dbReference>
<comment type="cofactor">
    <cofactor evidence="2">
        <name>Mg(2+)</name>
        <dbReference type="ChEBI" id="CHEBI:18420"/>
    </cofactor>
</comment>
<feature type="domain" description="Nudix hydrolase" evidence="8">
    <location>
        <begin position="49"/>
        <end position="181"/>
    </location>
</feature>
<dbReference type="InterPro" id="IPR000086">
    <property type="entry name" value="NUDIX_hydrolase_dom"/>
</dbReference>
<dbReference type="InterPro" id="IPR020084">
    <property type="entry name" value="NUDIX_hydrolase_CS"/>
</dbReference>
<evidence type="ECO:0000313" key="9">
    <source>
        <dbReference type="EMBL" id="AKJ68542.1"/>
    </source>
</evidence>
<dbReference type="AlphaFoldDB" id="A0A0G3ET85"/>
<dbReference type="Pfam" id="PF00293">
    <property type="entry name" value="NUDIX"/>
    <property type="match status" value="1"/>
</dbReference>
<dbReference type="PROSITE" id="PS51462">
    <property type="entry name" value="NUDIX"/>
    <property type="match status" value="1"/>
</dbReference>
<name>A0A0G3ET85_9BURK</name>
<proteinExistence type="inferred from homology"/>
<dbReference type="PANTHER" id="PTHR11839">
    <property type="entry name" value="UDP/ADP-SUGAR PYROPHOSPHATASE"/>
    <property type="match status" value="1"/>
</dbReference>
<dbReference type="Proteomes" id="UP000036700">
    <property type="component" value="Chromosome"/>
</dbReference>
<dbReference type="Gene3D" id="3.90.79.10">
    <property type="entry name" value="Nucleoside Triphosphate Pyrophosphohydrolase"/>
    <property type="match status" value="1"/>
</dbReference>
<dbReference type="GO" id="GO:0016787">
    <property type="term" value="F:hydrolase activity"/>
    <property type="evidence" value="ECO:0007669"/>
    <property type="project" value="UniProtKB-KW"/>
</dbReference>
<comment type="catalytic activity">
    <reaction evidence="1">
        <text>GDP-alpha-D-mannose + H2O = alpha-D-mannose 1-phosphate + GMP + 2 H(+)</text>
        <dbReference type="Rhea" id="RHEA:27978"/>
        <dbReference type="ChEBI" id="CHEBI:15377"/>
        <dbReference type="ChEBI" id="CHEBI:15378"/>
        <dbReference type="ChEBI" id="CHEBI:57527"/>
        <dbReference type="ChEBI" id="CHEBI:58115"/>
        <dbReference type="ChEBI" id="CHEBI:58409"/>
    </reaction>
</comment>
<dbReference type="SUPFAM" id="SSF55811">
    <property type="entry name" value="Nudix"/>
    <property type="match status" value="1"/>
</dbReference>
<evidence type="ECO:0000259" key="8">
    <source>
        <dbReference type="PROSITE" id="PS51462"/>
    </source>
</evidence>
<evidence type="ECO:0000256" key="1">
    <source>
        <dbReference type="ARBA" id="ARBA00000847"/>
    </source>
</evidence>
<evidence type="ECO:0000256" key="5">
    <source>
        <dbReference type="ARBA" id="ARBA00022801"/>
    </source>
</evidence>
<evidence type="ECO:0000256" key="6">
    <source>
        <dbReference type="ARBA" id="ARBA00032162"/>
    </source>
</evidence>
<dbReference type="KEGG" id="ptx:ABW99_10285"/>
<dbReference type="GO" id="GO:0005829">
    <property type="term" value="C:cytosol"/>
    <property type="evidence" value="ECO:0007669"/>
    <property type="project" value="TreeGrafter"/>
</dbReference>
<keyword evidence="5" id="KW-0378">Hydrolase</keyword>
<comment type="similarity">
    <text evidence="3">Belongs to the Nudix hydrolase family. NudK subfamily.</text>
</comment>
<dbReference type="STRING" id="445709.ABW99_10285"/>
<gene>
    <name evidence="9" type="ORF">ABW99_10285</name>
</gene>
<dbReference type="GO" id="GO:0006753">
    <property type="term" value="P:nucleoside phosphate metabolic process"/>
    <property type="evidence" value="ECO:0007669"/>
    <property type="project" value="TreeGrafter"/>
</dbReference>
<dbReference type="EMBL" id="CP011568">
    <property type="protein sequence ID" value="AKJ68542.1"/>
    <property type="molecule type" value="Genomic_DNA"/>
</dbReference>
<dbReference type="PATRIC" id="fig|445709.3.peg.2196"/>